<protein>
    <submittedName>
        <fullName evidence="1">Uncharacterized protein</fullName>
    </submittedName>
</protein>
<reference evidence="1" key="1">
    <citation type="submission" date="2023-03" db="EMBL/GenBank/DDBJ databases">
        <title>Massive genome expansion in bonnet fungi (Mycena s.s.) driven by repeated elements and novel gene families across ecological guilds.</title>
        <authorList>
            <consortium name="Lawrence Berkeley National Laboratory"/>
            <person name="Harder C.B."/>
            <person name="Miyauchi S."/>
            <person name="Viragh M."/>
            <person name="Kuo A."/>
            <person name="Thoen E."/>
            <person name="Andreopoulos B."/>
            <person name="Lu D."/>
            <person name="Skrede I."/>
            <person name="Drula E."/>
            <person name="Henrissat B."/>
            <person name="Morin E."/>
            <person name="Kohler A."/>
            <person name="Barry K."/>
            <person name="LaButti K."/>
            <person name="Morin E."/>
            <person name="Salamov A."/>
            <person name="Lipzen A."/>
            <person name="Mereny Z."/>
            <person name="Hegedus B."/>
            <person name="Baldrian P."/>
            <person name="Stursova M."/>
            <person name="Weitz H."/>
            <person name="Taylor A."/>
            <person name="Grigoriev I.V."/>
            <person name="Nagy L.G."/>
            <person name="Martin F."/>
            <person name="Kauserud H."/>
        </authorList>
    </citation>
    <scope>NUCLEOTIDE SEQUENCE</scope>
    <source>
        <strain evidence="1">CBHHK173m</strain>
    </source>
</reference>
<keyword evidence="2" id="KW-1185">Reference proteome</keyword>
<comment type="caution">
    <text evidence="1">The sequence shown here is derived from an EMBL/GenBank/DDBJ whole genome shotgun (WGS) entry which is preliminary data.</text>
</comment>
<organism evidence="1 2">
    <name type="scientific">Mycena belliarum</name>
    <dbReference type="NCBI Taxonomy" id="1033014"/>
    <lineage>
        <taxon>Eukaryota</taxon>
        <taxon>Fungi</taxon>
        <taxon>Dikarya</taxon>
        <taxon>Basidiomycota</taxon>
        <taxon>Agaricomycotina</taxon>
        <taxon>Agaricomycetes</taxon>
        <taxon>Agaricomycetidae</taxon>
        <taxon>Agaricales</taxon>
        <taxon>Marasmiineae</taxon>
        <taxon>Mycenaceae</taxon>
        <taxon>Mycena</taxon>
    </lineage>
</organism>
<proteinExistence type="predicted"/>
<evidence type="ECO:0000313" key="1">
    <source>
        <dbReference type="EMBL" id="KAJ7079710.1"/>
    </source>
</evidence>
<accession>A0AAD6TU59</accession>
<gene>
    <name evidence="1" type="ORF">B0H15DRAFT_787676</name>
</gene>
<dbReference type="AlphaFoldDB" id="A0AAD6TU59"/>
<name>A0AAD6TU59_9AGAR</name>
<sequence>MPCPEKAPAWFVGARTVLLKVDLGLHFDALISVWTRLEYASRFEQGPTKLPATHRPKEIMRWISGRRASAPPKVTDTAVYAVQWQTWWDSLQPEWRQKGRDGKWASEEYGGGGSEWGELYQWGVNGSLSLLASLYCWGCAVVEKGEPSDTWQEAVMDVTWMLEGMAIYYEKFKRRF</sequence>
<dbReference type="Proteomes" id="UP001222325">
    <property type="component" value="Unassembled WGS sequence"/>
</dbReference>
<evidence type="ECO:0000313" key="2">
    <source>
        <dbReference type="Proteomes" id="UP001222325"/>
    </source>
</evidence>
<dbReference type="EMBL" id="JARJCN010000058">
    <property type="protein sequence ID" value="KAJ7079710.1"/>
    <property type="molecule type" value="Genomic_DNA"/>
</dbReference>